<dbReference type="RefSeq" id="WP_268917134.1">
    <property type="nucleotide sequence ID" value="NZ_JAPTMY010000009.1"/>
</dbReference>
<keyword evidence="3" id="KW-0347">Helicase</keyword>
<keyword evidence="4" id="KW-1185">Reference proteome</keyword>
<dbReference type="GO" id="GO:0004386">
    <property type="term" value="F:helicase activity"/>
    <property type="evidence" value="ECO:0007669"/>
    <property type="project" value="UniProtKB-KW"/>
</dbReference>
<protein>
    <submittedName>
        <fullName evidence="3">Helicase-associated domain-containing protein</fullName>
    </submittedName>
</protein>
<gene>
    <name evidence="3" type="ORF">OHJ16_05940</name>
</gene>
<keyword evidence="3" id="KW-0378">Hydrolase</keyword>
<evidence type="ECO:0000256" key="1">
    <source>
        <dbReference type="SAM" id="MobiDB-lite"/>
    </source>
</evidence>
<keyword evidence="3" id="KW-0547">Nucleotide-binding</keyword>
<evidence type="ECO:0000259" key="2">
    <source>
        <dbReference type="Pfam" id="PF13625"/>
    </source>
</evidence>
<reference evidence="3" key="1">
    <citation type="submission" date="2022-10" db="EMBL/GenBank/DDBJ databases">
        <title>Genome sequence of Actinomyces israelii ATCC 10048.</title>
        <authorList>
            <person name="Watt R.M."/>
            <person name="Tong W.M."/>
        </authorList>
    </citation>
    <scope>NUCLEOTIDE SEQUENCE</scope>
    <source>
        <strain evidence="3">ATCC 10048</strain>
    </source>
</reference>
<proteinExistence type="predicted"/>
<feature type="compositionally biased region" description="Basic and acidic residues" evidence="1">
    <location>
        <begin position="9"/>
        <end position="18"/>
    </location>
</feature>
<keyword evidence="3" id="KW-0067">ATP-binding</keyword>
<evidence type="ECO:0000313" key="3">
    <source>
        <dbReference type="EMBL" id="MCZ0857581.1"/>
    </source>
</evidence>
<evidence type="ECO:0000313" key="4">
    <source>
        <dbReference type="Proteomes" id="UP001072034"/>
    </source>
</evidence>
<dbReference type="Pfam" id="PF13625">
    <property type="entry name" value="Helicase_C_3"/>
    <property type="match status" value="1"/>
</dbReference>
<feature type="region of interest" description="Disordered" evidence="1">
    <location>
        <begin position="1"/>
        <end position="24"/>
    </location>
</feature>
<feature type="domain" description="Helicase XPB/Ssl2 N-terminal" evidence="2">
    <location>
        <begin position="509"/>
        <end position="629"/>
    </location>
</feature>
<organism evidence="3 4">
    <name type="scientific">Actinomyces israelii</name>
    <dbReference type="NCBI Taxonomy" id="1659"/>
    <lineage>
        <taxon>Bacteria</taxon>
        <taxon>Bacillati</taxon>
        <taxon>Actinomycetota</taxon>
        <taxon>Actinomycetes</taxon>
        <taxon>Actinomycetales</taxon>
        <taxon>Actinomycetaceae</taxon>
        <taxon>Actinomyces</taxon>
    </lineage>
</organism>
<sequence length="796" mass="82140">MSIGEQCGGDEKRSERSPRAQTAGGASLKDLAGHLAALPDADVIGLFTARPDLTTPPSASFTALAARAGARPSVEAALAHLDTPTLAVAEAVVALEEQDADALAAALDLEPEDVAARLERLARLALVIDSGPVTGLADAFGPHPFGLGPAAADPIALPSPLSELRAEAGKASEAALAMLRALTWGPPVGTLRVGGKAPGAAELVRRGWLACDHDTAGRTRFVMPRQVALALRGGRLTREPLRAPEPDDLEVLSADAVAAEATRHGEETVRLVGALLDEWGREGGPILRTGGVGVRALGRTAEALGVEPATAASLIEAAAATGLLGLDDDGAAWVPARTAAAWLRAELPERWAALVVAWPTSARTAWLVGRRGDDGILRPVLGADVETAWARTLRRRVLRLLASLPVGTAVTPMWVRAALTFARPRRPVPEGAVTAVLAEAEQLGLTGGGALSSAGRLLAGSSLWGDDAAGAGGGLGADGPDDRESEEDRLLARLEEALAADLPDPVDMLLVQSDLTAIVPGRPVPALAAVLERCAVIESRGGALTVRFTADSVRGALDAGCSGEDIVEELAAHSPTPLPSALTVLIEDAVRRHGAVRVREAVSVLRVGDPAVAAGIVGDPQLAGLALAEVGPGVLASSVPTGRVLRELRSAGLAPVLEDASGRLLVAGEAERARRGGVRAPEPAYPGSQHSVRRRRLGKRELAALVSRLRAGEQMSTDSGVPASAATDPVHALALLRQAQASRTQLRLRLAGPDGAVQERRVRVLAVEPGRVRIADVVRQTELTVAVHRIVSVNGE</sequence>
<comment type="caution">
    <text evidence="3">The sequence shown here is derived from an EMBL/GenBank/DDBJ whole genome shotgun (WGS) entry which is preliminary data.</text>
</comment>
<name>A0ABT4I7T8_9ACTO</name>
<dbReference type="InterPro" id="IPR032830">
    <property type="entry name" value="XPB/Ssl2_N"/>
</dbReference>
<dbReference type="Proteomes" id="UP001072034">
    <property type="component" value="Unassembled WGS sequence"/>
</dbReference>
<accession>A0ABT4I7T8</accession>
<dbReference type="EMBL" id="JAPTMY010000009">
    <property type="protein sequence ID" value="MCZ0857581.1"/>
    <property type="molecule type" value="Genomic_DNA"/>
</dbReference>